<dbReference type="Gene3D" id="3.40.50.300">
    <property type="entry name" value="P-loop containing nucleotide triphosphate hydrolases"/>
    <property type="match status" value="1"/>
</dbReference>
<keyword evidence="1" id="KW-0547">Nucleotide-binding</keyword>
<dbReference type="SMART" id="SM00382">
    <property type="entry name" value="AAA"/>
    <property type="match status" value="1"/>
</dbReference>
<dbReference type="PROSITE" id="PS50893">
    <property type="entry name" value="ABC_TRANSPORTER_2"/>
    <property type="match status" value="1"/>
</dbReference>
<dbReference type="PANTHER" id="PTHR24220:SF86">
    <property type="entry name" value="ABC TRANSPORTER ABCH.1"/>
    <property type="match status" value="1"/>
</dbReference>
<gene>
    <name evidence="4" type="ORF">ENO36_01335</name>
</gene>
<protein>
    <submittedName>
        <fullName evidence="4">ATP-binding cassette domain-containing protein</fullName>
    </submittedName>
</protein>
<dbReference type="InterPro" id="IPR015854">
    <property type="entry name" value="ABC_transpr_LolD-like"/>
</dbReference>
<dbReference type="Pfam" id="PF00005">
    <property type="entry name" value="ABC_tran"/>
    <property type="match status" value="1"/>
</dbReference>
<dbReference type="SUPFAM" id="SSF52540">
    <property type="entry name" value="P-loop containing nucleoside triphosphate hydrolases"/>
    <property type="match status" value="1"/>
</dbReference>
<evidence type="ECO:0000259" key="3">
    <source>
        <dbReference type="PROSITE" id="PS50893"/>
    </source>
</evidence>
<dbReference type="GO" id="GO:0005524">
    <property type="term" value="F:ATP binding"/>
    <property type="evidence" value="ECO:0007669"/>
    <property type="project" value="UniProtKB-KW"/>
</dbReference>
<dbReference type="GO" id="GO:0022857">
    <property type="term" value="F:transmembrane transporter activity"/>
    <property type="evidence" value="ECO:0007669"/>
    <property type="project" value="TreeGrafter"/>
</dbReference>
<feature type="domain" description="ABC transporter" evidence="3">
    <location>
        <begin position="5"/>
        <end position="225"/>
    </location>
</feature>
<dbReference type="AlphaFoldDB" id="A0A7C2UJT8"/>
<keyword evidence="2 4" id="KW-0067">ATP-binding</keyword>
<evidence type="ECO:0000313" key="4">
    <source>
        <dbReference type="EMBL" id="HEU97486.1"/>
    </source>
</evidence>
<dbReference type="PANTHER" id="PTHR24220">
    <property type="entry name" value="IMPORT ATP-BINDING PROTEIN"/>
    <property type="match status" value="1"/>
</dbReference>
<dbReference type="GO" id="GO:0016887">
    <property type="term" value="F:ATP hydrolysis activity"/>
    <property type="evidence" value="ECO:0007669"/>
    <property type="project" value="InterPro"/>
</dbReference>
<evidence type="ECO:0000256" key="1">
    <source>
        <dbReference type="ARBA" id="ARBA00022741"/>
    </source>
</evidence>
<evidence type="ECO:0000256" key="2">
    <source>
        <dbReference type="ARBA" id="ARBA00022840"/>
    </source>
</evidence>
<dbReference type="InterPro" id="IPR017871">
    <property type="entry name" value="ABC_transporter-like_CS"/>
</dbReference>
<dbReference type="InterPro" id="IPR003593">
    <property type="entry name" value="AAA+_ATPase"/>
</dbReference>
<organism evidence="4">
    <name type="scientific">Fervidicoccus fontis</name>
    <dbReference type="NCBI Taxonomy" id="683846"/>
    <lineage>
        <taxon>Archaea</taxon>
        <taxon>Thermoproteota</taxon>
        <taxon>Thermoprotei</taxon>
        <taxon>Fervidicoccales</taxon>
        <taxon>Fervidicoccaceae</taxon>
        <taxon>Fervidicoccus</taxon>
    </lineage>
</organism>
<sequence length="225" mass="25476">MEKLLELVGVTSKYGKEIVLERVNLSLEEGKAVVVRGRSGVGKTTLLKIAALLKRPLGGEVIYRGVDVWKENPKKRDELRREISYIPQFPDLIDDLSIRENIVLPLIVRKWKEDEADERARELMESLGIASLAERRPKELSGGQKQRALIARALISNPKVIIADEPTSFLDEDNSDRVFEVLESYMTKNHAGIIISTTELEGSGKAGWEEYHLEKGKLEKKWKEA</sequence>
<accession>A0A7C2UJT8</accession>
<proteinExistence type="predicted"/>
<dbReference type="GO" id="GO:0005886">
    <property type="term" value="C:plasma membrane"/>
    <property type="evidence" value="ECO:0007669"/>
    <property type="project" value="TreeGrafter"/>
</dbReference>
<dbReference type="InterPro" id="IPR027417">
    <property type="entry name" value="P-loop_NTPase"/>
</dbReference>
<dbReference type="PROSITE" id="PS00211">
    <property type="entry name" value="ABC_TRANSPORTER_1"/>
    <property type="match status" value="1"/>
</dbReference>
<reference evidence="4" key="1">
    <citation type="journal article" date="2020" name="mSystems">
        <title>Genome- and Community-Level Interaction Insights into Carbon Utilization and Element Cycling Functions of Hydrothermarchaeota in Hydrothermal Sediment.</title>
        <authorList>
            <person name="Zhou Z."/>
            <person name="Liu Y."/>
            <person name="Xu W."/>
            <person name="Pan J."/>
            <person name="Luo Z.H."/>
            <person name="Li M."/>
        </authorList>
    </citation>
    <scope>NUCLEOTIDE SEQUENCE [LARGE SCALE GENOMIC DNA]</scope>
    <source>
        <strain evidence="4">SpSt-1259</strain>
    </source>
</reference>
<comment type="caution">
    <text evidence="4">The sequence shown here is derived from an EMBL/GenBank/DDBJ whole genome shotgun (WGS) entry which is preliminary data.</text>
</comment>
<name>A0A7C2UJT8_9CREN</name>
<dbReference type="Proteomes" id="UP000885664">
    <property type="component" value="Unassembled WGS sequence"/>
</dbReference>
<dbReference type="EMBL" id="DSFE01000036">
    <property type="protein sequence ID" value="HEU97486.1"/>
    <property type="molecule type" value="Genomic_DNA"/>
</dbReference>
<dbReference type="InterPro" id="IPR003439">
    <property type="entry name" value="ABC_transporter-like_ATP-bd"/>
</dbReference>